<dbReference type="AlphaFoldDB" id="A0A427A356"/>
<organism evidence="2 3">
    <name type="scientific">Ensete ventricosum</name>
    <name type="common">Abyssinian banana</name>
    <name type="synonym">Musa ensete</name>
    <dbReference type="NCBI Taxonomy" id="4639"/>
    <lineage>
        <taxon>Eukaryota</taxon>
        <taxon>Viridiplantae</taxon>
        <taxon>Streptophyta</taxon>
        <taxon>Embryophyta</taxon>
        <taxon>Tracheophyta</taxon>
        <taxon>Spermatophyta</taxon>
        <taxon>Magnoliopsida</taxon>
        <taxon>Liliopsida</taxon>
        <taxon>Zingiberales</taxon>
        <taxon>Musaceae</taxon>
        <taxon>Ensete</taxon>
    </lineage>
</organism>
<feature type="region of interest" description="Disordered" evidence="1">
    <location>
        <begin position="1"/>
        <end position="92"/>
    </location>
</feature>
<sequence length="137" mass="14954">MVMKADYEGWSSSVGSDCSSGRGGKVQRRPRLWQVRSRSRGERAVGRRSDPTPEGRAKARLRQWVAATTREEKRKCAAGSSERRQRGWATGSSEMAMQEAKDAAVAVAEKDAVVAEEVEGSGRWGPFAVATAIEKGR</sequence>
<feature type="compositionally biased region" description="Basic and acidic residues" evidence="1">
    <location>
        <begin position="69"/>
        <end position="85"/>
    </location>
</feature>
<dbReference type="EMBL" id="AMZH03003950">
    <property type="protein sequence ID" value="RRT70636.1"/>
    <property type="molecule type" value="Genomic_DNA"/>
</dbReference>
<feature type="compositionally biased region" description="Low complexity" evidence="1">
    <location>
        <begin position="9"/>
        <end position="20"/>
    </location>
</feature>
<evidence type="ECO:0000313" key="2">
    <source>
        <dbReference type="EMBL" id="RRT70636.1"/>
    </source>
</evidence>
<feature type="compositionally biased region" description="Basic and acidic residues" evidence="1">
    <location>
        <begin position="39"/>
        <end position="57"/>
    </location>
</feature>
<name>A0A427A356_ENSVE</name>
<protein>
    <submittedName>
        <fullName evidence="2">Uncharacterized protein</fullName>
    </submittedName>
</protein>
<evidence type="ECO:0000313" key="3">
    <source>
        <dbReference type="Proteomes" id="UP000287651"/>
    </source>
</evidence>
<dbReference type="Proteomes" id="UP000287651">
    <property type="component" value="Unassembled WGS sequence"/>
</dbReference>
<proteinExistence type="predicted"/>
<evidence type="ECO:0000256" key="1">
    <source>
        <dbReference type="SAM" id="MobiDB-lite"/>
    </source>
</evidence>
<reference evidence="2 3" key="1">
    <citation type="journal article" date="2014" name="Agronomy (Basel)">
        <title>A Draft Genome Sequence for Ensete ventricosum, the Drought-Tolerant Tree Against Hunger.</title>
        <authorList>
            <person name="Harrison J."/>
            <person name="Moore K.A."/>
            <person name="Paszkiewicz K."/>
            <person name="Jones T."/>
            <person name="Grant M."/>
            <person name="Ambacheew D."/>
            <person name="Muzemil S."/>
            <person name="Studholme D.J."/>
        </authorList>
    </citation>
    <scope>NUCLEOTIDE SEQUENCE [LARGE SCALE GENOMIC DNA]</scope>
</reference>
<comment type="caution">
    <text evidence="2">The sequence shown here is derived from an EMBL/GenBank/DDBJ whole genome shotgun (WGS) entry which is preliminary data.</text>
</comment>
<accession>A0A427A356</accession>
<gene>
    <name evidence="2" type="ORF">B296_00020779</name>
</gene>